<feature type="domain" description="MacB-like periplasmic core" evidence="8">
    <location>
        <begin position="20"/>
        <end position="242"/>
    </location>
</feature>
<evidence type="ECO:0000256" key="2">
    <source>
        <dbReference type="ARBA" id="ARBA00022475"/>
    </source>
</evidence>
<gene>
    <name evidence="9" type="ORF">WJU22_24150</name>
</gene>
<dbReference type="EMBL" id="CP150096">
    <property type="protein sequence ID" value="WZN45996.1"/>
    <property type="molecule type" value="Genomic_DNA"/>
</dbReference>
<evidence type="ECO:0000259" key="7">
    <source>
        <dbReference type="Pfam" id="PF02687"/>
    </source>
</evidence>
<reference evidence="9 10" key="1">
    <citation type="submission" date="2024-03" db="EMBL/GenBank/DDBJ databases">
        <title>Chitinophaga caseinilytica sp. nov., a casein hydrolysing bacterium isolated from forest soil.</title>
        <authorList>
            <person name="Lee D.S."/>
            <person name="Han D.M."/>
            <person name="Baek J.H."/>
            <person name="Choi D.G."/>
            <person name="Jeon J.H."/>
            <person name="Jeon C.O."/>
        </authorList>
    </citation>
    <scope>NUCLEOTIDE SEQUENCE [LARGE SCALE GENOMIC DNA]</scope>
    <source>
        <strain evidence="9 10">KACC 19118</strain>
    </source>
</reference>
<feature type="domain" description="ABC3 transporter permease C-terminal" evidence="7">
    <location>
        <begin position="291"/>
        <end position="407"/>
    </location>
</feature>
<keyword evidence="10" id="KW-1185">Reference proteome</keyword>
<feature type="transmembrane region" description="Helical" evidence="6">
    <location>
        <begin position="332"/>
        <end position="359"/>
    </location>
</feature>
<feature type="transmembrane region" description="Helical" evidence="6">
    <location>
        <begin position="286"/>
        <end position="307"/>
    </location>
</feature>
<feature type="transmembrane region" description="Helical" evidence="6">
    <location>
        <begin position="671"/>
        <end position="694"/>
    </location>
</feature>
<keyword evidence="3 6" id="KW-0812">Transmembrane</keyword>
<dbReference type="PANTHER" id="PTHR30572">
    <property type="entry name" value="MEMBRANE COMPONENT OF TRANSPORTER-RELATED"/>
    <property type="match status" value="1"/>
</dbReference>
<evidence type="ECO:0000256" key="3">
    <source>
        <dbReference type="ARBA" id="ARBA00022692"/>
    </source>
</evidence>
<dbReference type="Proteomes" id="UP001449657">
    <property type="component" value="Chromosome"/>
</dbReference>
<proteinExistence type="predicted"/>
<keyword evidence="4 6" id="KW-1133">Transmembrane helix</keyword>
<feature type="domain" description="MacB-like periplasmic core" evidence="8">
    <location>
        <begin position="428"/>
        <end position="598"/>
    </location>
</feature>
<feature type="domain" description="ABC3 transporter permease C-terminal" evidence="7">
    <location>
        <begin position="675"/>
        <end position="782"/>
    </location>
</feature>
<evidence type="ECO:0000256" key="5">
    <source>
        <dbReference type="ARBA" id="ARBA00023136"/>
    </source>
</evidence>
<evidence type="ECO:0000313" key="9">
    <source>
        <dbReference type="EMBL" id="WZN45996.1"/>
    </source>
</evidence>
<evidence type="ECO:0000259" key="8">
    <source>
        <dbReference type="Pfam" id="PF12704"/>
    </source>
</evidence>
<feature type="transmembrane region" description="Helical" evidence="6">
    <location>
        <begin position="427"/>
        <end position="447"/>
    </location>
</feature>
<protein>
    <submittedName>
        <fullName evidence="9">ABC transporter permease</fullName>
    </submittedName>
</protein>
<evidence type="ECO:0000313" key="10">
    <source>
        <dbReference type="Proteomes" id="UP001449657"/>
    </source>
</evidence>
<dbReference type="InterPro" id="IPR025857">
    <property type="entry name" value="MacB_PCD"/>
</dbReference>
<name>A0ABZ2Z132_9BACT</name>
<dbReference type="PANTHER" id="PTHR30572:SF18">
    <property type="entry name" value="ABC-TYPE MACROLIDE FAMILY EXPORT SYSTEM PERMEASE COMPONENT 2"/>
    <property type="match status" value="1"/>
</dbReference>
<comment type="subcellular location">
    <subcellularLocation>
        <location evidence="1">Cell membrane</location>
        <topology evidence="1">Multi-pass membrane protein</topology>
    </subcellularLocation>
</comment>
<feature type="transmembrane region" description="Helical" evidence="6">
    <location>
        <begin position="754"/>
        <end position="775"/>
    </location>
</feature>
<dbReference type="Pfam" id="PF12704">
    <property type="entry name" value="MacB_PCD"/>
    <property type="match status" value="2"/>
</dbReference>
<keyword evidence="5 6" id="KW-0472">Membrane</keyword>
<evidence type="ECO:0000256" key="4">
    <source>
        <dbReference type="ARBA" id="ARBA00022989"/>
    </source>
</evidence>
<dbReference type="InterPro" id="IPR050250">
    <property type="entry name" value="Macrolide_Exporter_MacB"/>
</dbReference>
<accession>A0ABZ2Z132</accession>
<keyword evidence="2" id="KW-1003">Cell membrane</keyword>
<evidence type="ECO:0000256" key="6">
    <source>
        <dbReference type="SAM" id="Phobius"/>
    </source>
</evidence>
<feature type="transmembrane region" description="Helical" evidence="6">
    <location>
        <begin position="379"/>
        <end position="402"/>
    </location>
</feature>
<organism evidence="9 10">
    <name type="scientific">Chitinophaga caseinilytica</name>
    <dbReference type="NCBI Taxonomy" id="2267521"/>
    <lineage>
        <taxon>Bacteria</taxon>
        <taxon>Pseudomonadati</taxon>
        <taxon>Bacteroidota</taxon>
        <taxon>Chitinophagia</taxon>
        <taxon>Chitinophagales</taxon>
        <taxon>Chitinophagaceae</taxon>
        <taxon>Chitinophaga</taxon>
    </lineage>
</organism>
<dbReference type="Pfam" id="PF02687">
    <property type="entry name" value="FtsX"/>
    <property type="match status" value="2"/>
</dbReference>
<dbReference type="InterPro" id="IPR003838">
    <property type="entry name" value="ABC3_permease_C"/>
</dbReference>
<feature type="transmembrane region" description="Helical" evidence="6">
    <location>
        <begin position="21"/>
        <end position="41"/>
    </location>
</feature>
<evidence type="ECO:0000256" key="1">
    <source>
        <dbReference type="ARBA" id="ARBA00004651"/>
    </source>
</evidence>
<sequence>MIRNYLKIAWRNLLKNKTFSLINIAGLSIGMAVALLIGLWLHDELTFDKSFPNHDRIVQVMQHQTYNGVVSTQTANPYLMAGAIREKYGADFKYVVQASWINGHVLSYKDKALSRNGSYYEPAFPEMLSLEMVAGTRNGLQDINSAMISESTAKAFFGDGEAVGQILKIDNQLPVKVTGVYKDLPQNSEFAGLQFMCPWALYLSDNTWIREMENPWRSNFTQTYAMLADNVDLATVSEKIRNVKLDNVREEEKVFNPQVFLWPMAKWHLYNDWKNGINMGGRINSVWLFGIIGVFVLLLACINFMNLSTARSEKRAREVGIRKAVGSHRRQLIFQFFSESTLLALIGFVLSIALIAAALPLFNEIAGKTMVLPLREPLFWAAGLAFVVLTGLLAGSYPAFYLSSFQPVKVLKGTFKAGRHAAIPRKALVVLQFTVSVMLIIGTLIVFKQIRHAQDRQVGYEREGLIYVFMSTKELQDHYDVIRNQAIASGAVTEVSHSSSPPNSVYAINNGFTWEGMEEGAQGNFVQVDVSHDYGKAVQWEIVQGRDFSKQLASDSNAMVLNESAVKFMQLKNPIGSIIKKDGHAHTVVGVVKDMIMQSPYSPVFRTIWTIDPEGGNIYLMRLNPDKPTAASLKQLEAVFAKYNPGIPFMYEFVDVQYKQKFLSEQRIGKLSAYFAMLAVFISCLGLFGMASFMAEQRTKEIGVRKVMGASVFSLWRLMSTDFAILVLIALAIAVPLGWWGMQYWLNNFEYRTIVSWDIIALTCLGAMSIAILTISTQSIRAALTDPVKSLRSE</sequence>
<feature type="transmembrane region" description="Helical" evidence="6">
    <location>
        <begin position="715"/>
        <end position="742"/>
    </location>
</feature>
<dbReference type="RefSeq" id="WP_341840737.1">
    <property type="nucleotide sequence ID" value="NZ_CP149792.1"/>
</dbReference>